<evidence type="ECO:0008006" key="3">
    <source>
        <dbReference type="Google" id="ProtNLM"/>
    </source>
</evidence>
<sequence length="445" mass="50565">MPLVLKIPLDEHGPKLALVEVTDESLKQNVFKLAYLHYQLYERGYHQAHSPGKVILTDSYCRLEIMTLHWEVIISRRRQLTLAVPNSSLLERQPMEKFATSSQDNIDFKRVYTEVTFAIVSEFIRHALDDCAPIADLQGNKKRIPYCQMWGNTGATANKQTSEVRLYKRLWSLAYRNRDVVMSGSREYLGRSGIVVRLLASHLSESGSLPGRGGFRMPLAAGVFSGISRFPRPFIPELLHAHLASPSSILKTSISRRDLSFGTKISALAQSSREICRLEMFPPDLNRHQSPRAPTPRPGACASPSQGHARIAVEHQIERGHVYINPNPARQAERDKYYGWNRGDRGLCHRDTAPARRPEMEASRLSTCAYSSAYGIMDKTDRLPPRRTEFNPRPGHSRFSHVRILHDDATGRRVFSGISRFPLPFIPILLHTHLNHQLRLSRPRC</sequence>
<proteinExistence type="predicted"/>
<comment type="caution">
    <text evidence="1">The sequence shown here is derived from an EMBL/GenBank/DDBJ whole genome shotgun (WGS) entry which is preliminary data.</text>
</comment>
<keyword evidence="2" id="KW-1185">Reference proteome</keyword>
<name>A0ABQ9IPD4_9NEOP</name>
<reference evidence="1 2" key="1">
    <citation type="submission" date="2023-02" db="EMBL/GenBank/DDBJ databases">
        <title>LHISI_Scaffold_Assembly.</title>
        <authorList>
            <person name="Stuart O.P."/>
            <person name="Cleave R."/>
            <person name="Magrath M.J.L."/>
            <person name="Mikheyev A.S."/>
        </authorList>
    </citation>
    <scope>NUCLEOTIDE SEQUENCE [LARGE SCALE GENOMIC DNA]</scope>
    <source>
        <strain evidence="1">Daus_M_001</strain>
        <tissue evidence="1">Leg muscle</tissue>
    </source>
</reference>
<gene>
    <name evidence="1" type="ORF">PR048_003702</name>
</gene>
<organism evidence="1 2">
    <name type="scientific">Dryococelus australis</name>
    <dbReference type="NCBI Taxonomy" id="614101"/>
    <lineage>
        <taxon>Eukaryota</taxon>
        <taxon>Metazoa</taxon>
        <taxon>Ecdysozoa</taxon>
        <taxon>Arthropoda</taxon>
        <taxon>Hexapoda</taxon>
        <taxon>Insecta</taxon>
        <taxon>Pterygota</taxon>
        <taxon>Neoptera</taxon>
        <taxon>Polyneoptera</taxon>
        <taxon>Phasmatodea</taxon>
        <taxon>Verophasmatodea</taxon>
        <taxon>Anareolatae</taxon>
        <taxon>Phasmatidae</taxon>
        <taxon>Eurycanthinae</taxon>
        <taxon>Dryococelus</taxon>
    </lineage>
</organism>
<evidence type="ECO:0000313" key="1">
    <source>
        <dbReference type="EMBL" id="KAJ8898342.1"/>
    </source>
</evidence>
<dbReference type="EMBL" id="JARBHB010000001">
    <property type="protein sequence ID" value="KAJ8898342.1"/>
    <property type="molecule type" value="Genomic_DNA"/>
</dbReference>
<protein>
    <recommendedName>
        <fullName evidence="3">Maturase</fullName>
    </recommendedName>
</protein>
<evidence type="ECO:0000313" key="2">
    <source>
        <dbReference type="Proteomes" id="UP001159363"/>
    </source>
</evidence>
<accession>A0ABQ9IPD4</accession>
<dbReference type="Proteomes" id="UP001159363">
    <property type="component" value="Chromosome 1"/>
</dbReference>